<accession>A0A8S4P6G9</accession>
<organism evidence="1 2">
    <name type="scientific">Owenia fusiformis</name>
    <name type="common">Polychaete worm</name>
    <dbReference type="NCBI Taxonomy" id="6347"/>
    <lineage>
        <taxon>Eukaryota</taxon>
        <taxon>Metazoa</taxon>
        <taxon>Spiralia</taxon>
        <taxon>Lophotrochozoa</taxon>
        <taxon>Annelida</taxon>
        <taxon>Polychaeta</taxon>
        <taxon>Sedentaria</taxon>
        <taxon>Canalipalpata</taxon>
        <taxon>Sabellida</taxon>
        <taxon>Oweniida</taxon>
        <taxon>Oweniidae</taxon>
        <taxon>Owenia</taxon>
    </lineage>
</organism>
<dbReference type="OrthoDB" id="2320933at2759"/>
<keyword evidence="2" id="KW-1185">Reference proteome</keyword>
<evidence type="ECO:0000313" key="1">
    <source>
        <dbReference type="EMBL" id="CAH1789927.1"/>
    </source>
</evidence>
<protein>
    <submittedName>
        <fullName evidence="1">Uncharacterized protein</fullName>
    </submittedName>
</protein>
<sequence>LVKNIENLSNKAANQIITSAKMLLNEQVENLRAEADFLVTMPTDVNNAQIGEDNKAILNETSDNIHLPYTSTQLSQSQLSYGSSQASEASLPYASSQNLLFPVE</sequence>
<proteinExistence type="predicted"/>
<feature type="non-terminal residue" evidence="1">
    <location>
        <position position="104"/>
    </location>
</feature>
<dbReference type="Proteomes" id="UP000749559">
    <property type="component" value="Unassembled WGS sequence"/>
</dbReference>
<comment type="caution">
    <text evidence="1">The sequence shown here is derived from an EMBL/GenBank/DDBJ whole genome shotgun (WGS) entry which is preliminary data.</text>
</comment>
<reference evidence="1" key="1">
    <citation type="submission" date="2022-03" db="EMBL/GenBank/DDBJ databases">
        <authorList>
            <person name="Martin C."/>
        </authorList>
    </citation>
    <scope>NUCLEOTIDE SEQUENCE</scope>
</reference>
<dbReference type="AlphaFoldDB" id="A0A8S4P6G9"/>
<name>A0A8S4P6G9_OWEFU</name>
<dbReference type="EMBL" id="CAIIXF020000007">
    <property type="protein sequence ID" value="CAH1789927.1"/>
    <property type="molecule type" value="Genomic_DNA"/>
</dbReference>
<gene>
    <name evidence="1" type="ORF">OFUS_LOCUS15204</name>
</gene>
<evidence type="ECO:0000313" key="2">
    <source>
        <dbReference type="Proteomes" id="UP000749559"/>
    </source>
</evidence>